<dbReference type="InterPro" id="IPR007345">
    <property type="entry name" value="Polysacch_pyruvyl_Trfase"/>
</dbReference>
<dbReference type="Proteomes" id="UP000275048">
    <property type="component" value="Unassembled WGS sequence"/>
</dbReference>
<proteinExistence type="predicted"/>
<dbReference type="EMBL" id="RHHB01000011">
    <property type="protein sequence ID" value="RNB50070.1"/>
    <property type="molecule type" value="Genomic_DNA"/>
</dbReference>
<dbReference type="OrthoDB" id="9803627at2"/>
<protein>
    <recommendedName>
        <fullName evidence="1">Polysaccharide pyruvyl transferase domain-containing protein</fullName>
    </recommendedName>
</protein>
<dbReference type="AlphaFoldDB" id="A0A3M8AG24"/>
<accession>A0A3M8AG24</accession>
<reference evidence="2 3" key="1">
    <citation type="submission" date="2018-10" db="EMBL/GenBank/DDBJ databases">
        <title>Isolation, diversity and antibacterial activity of antinobacteria from the wheat rhizosphere soil.</title>
        <authorList>
            <person name="Sun T."/>
        </authorList>
    </citation>
    <scope>NUCLEOTIDE SEQUENCE [LARGE SCALE GENOMIC DNA]</scope>
    <source>
        <strain evidence="2 3">SJ-23</strain>
    </source>
</reference>
<evidence type="ECO:0000313" key="2">
    <source>
        <dbReference type="EMBL" id="RNB50070.1"/>
    </source>
</evidence>
<feature type="domain" description="Polysaccharide pyruvyl transferase" evidence="1">
    <location>
        <begin position="165"/>
        <end position="212"/>
    </location>
</feature>
<evidence type="ECO:0000259" key="1">
    <source>
        <dbReference type="Pfam" id="PF04230"/>
    </source>
</evidence>
<gene>
    <name evidence="2" type="ORF">EDM22_08200</name>
</gene>
<organism evidence="2 3">
    <name type="scientific">Agromyces tardus</name>
    <dbReference type="NCBI Taxonomy" id="2583849"/>
    <lineage>
        <taxon>Bacteria</taxon>
        <taxon>Bacillati</taxon>
        <taxon>Actinomycetota</taxon>
        <taxon>Actinomycetes</taxon>
        <taxon>Micrococcales</taxon>
        <taxon>Microbacteriaceae</taxon>
        <taxon>Agromyces</taxon>
    </lineage>
</organism>
<dbReference type="Pfam" id="PF04230">
    <property type="entry name" value="PS_pyruv_trans"/>
    <property type="match status" value="1"/>
</dbReference>
<comment type="caution">
    <text evidence="2">The sequence shown here is derived from an EMBL/GenBank/DDBJ whole genome shotgun (WGS) entry which is preliminary data.</text>
</comment>
<sequence>MTYSNALRRRARQLRRLAAAGTRPAMWRGGVVVPATWWDGHPNFGDDLTPWLLPEYGIAPVHRVAGRARLSGIGSILEFLPSDFDGAIWGSGLMYGQPHPLPRAHVLAVRGHLTRDLIGAPADVALGDPGILVARRAGRPRVQWDVALVPHGHHRQHEPFLALARAEGVRVRVVNVHQPASRVVREIAAADAVVTTSLHGLVTADAYGIPATWTLLEPPLSGGAFKFHDYESVLTPGSSRFTAFDERMSLGDLLATASAAPRPTVERVSDDLERSLARLPDVLGALPRFPGGAFGVVAGRR</sequence>
<evidence type="ECO:0000313" key="3">
    <source>
        <dbReference type="Proteomes" id="UP000275048"/>
    </source>
</evidence>
<dbReference type="RefSeq" id="WP_122936578.1">
    <property type="nucleotide sequence ID" value="NZ_JBHSNT010000060.1"/>
</dbReference>
<keyword evidence="3" id="KW-1185">Reference proteome</keyword>
<name>A0A3M8AG24_9MICO</name>